<evidence type="ECO:0000256" key="13">
    <source>
        <dbReference type="ARBA" id="ARBA00023324"/>
    </source>
</evidence>
<dbReference type="GO" id="GO:0005576">
    <property type="term" value="C:extracellular region"/>
    <property type="evidence" value="ECO:0007669"/>
    <property type="project" value="UniProtKB-SubCell"/>
</dbReference>
<evidence type="ECO:0000256" key="6">
    <source>
        <dbReference type="ARBA" id="ARBA00022723"/>
    </source>
</evidence>
<dbReference type="PRINTS" id="PR00458">
    <property type="entry name" value="PEROXIDASE"/>
</dbReference>
<feature type="domain" description="Plant heme peroxidase family profile" evidence="19">
    <location>
        <begin position="61"/>
        <end position="307"/>
    </location>
</feature>
<evidence type="ECO:0000313" key="20">
    <source>
        <dbReference type="EMBL" id="KAJ7029014.1"/>
    </source>
</evidence>
<keyword evidence="7 18" id="KW-0732">Signal</keyword>
<keyword evidence="5 15" id="KW-0349">Heme</keyword>
<dbReference type="AlphaFoldDB" id="A0AAD6SJ74"/>
<comment type="cofactor">
    <cofactor evidence="15">
        <name>heme b</name>
        <dbReference type="ChEBI" id="CHEBI:60344"/>
    </cofactor>
    <text evidence="15">Binds 1 heme b (iron(II)-protoporphyrin IX) group per subunit.</text>
</comment>
<dbReference type="PANTHER" id="PTHR31356">
    <property type="entry name" value="THYLAKOID LUMENAL 29 KDA PROTEIN, CHLOROPLASTIC-RELATED"/>
    <property type="match status" value="1"/>
</dbReference>
<evidence type="ECO:0000259" key="19">
    <source>
        <dbReference type="PROSITE" id="PS50873"/>
    </source>
</evidence>
<feature type="signal peptide" evidence="18">
    <location>
        <begin position="1"/>
        <end position="18"/>
    </location>
</feature>
<evidence type="ECO:0000256" key="2">
    <source>
        <dbReference type="ARBA" id="ARBA00006089"/>
    </source>
</evidence>
<dbReference type="InterPro" id="IPR010255">
    <property type="entry name" value="Haem_peroxidase_sf"/>
</dbReference>
<dbReference type="InterPro" id="IPR019794">
    <property type="entry name" value="Peroxidases_AS"/>
</dbReference>
<feature type="binding site" evidence="15">
    <location>
        <position position="219"/>
    </location>
    <ligand>
        <name>Ca(2+)</name>
        <dbReference type="ChEBI" id="CHEBI:29108"/>
        <label>2</label>
    </ligand>
</feature>
<evidence type="ECO:0000256" key="11">
    <source>
        <dbReference type="ARBA" id="ARBA00023157"/>
    </source>
</evidence>
<feature type="disulfide bond" evidence="17">
    <location>
        <begin position="267"/>
        <end position="335"/>
    </location>
</feature>
<evidence type="ECO:0000256" key="1">
    <source>
        <dbReference type="ARBA" id="ARBA00004613"/>
    </source>
</evidence>
<dbReference type="InterPro" id="IPR019793">
    <property type="entry name" value="Peroxidases_heam-ligand_BS"/>
</dbReference>
<evidence type="ECO:0000256" key="14">
    <source>
        <dbReference type="PIRSR" id="PIRSR601621-1"/>
    </source>
</evidence>
<evidence type="ECO:0000256" key="9">
    <source>
        <dbReference type="ARBA" id="ARBA00023002"/>
    </source>
</evidence>
<comment type="subcellular location">
    <subcellularLocation>
        <location evidence="1">Secreted</location>
    </subcellularLocation>
</comment>
<dbReference type="InterPro" id="IPR044831">
    <property type="entry name" value="Ccp1-like"/>
</dbReference>
<keyword evidence="22" id="KW-1185">Reference proteome</keyword>
<dbReference type="PROSITE" id="PS50873">
    <property type="entry name" value="PEROXIDASE_4"/>
    <property type="match status" value="1"/>
</dbReference>
<feature type="binding site" evidence="15">
    <location>
        <position position="214"/>
    </location>
    <ligand>
        <name>Ca(2+)</name>
        <dbReference type="ChEBI" id="CHEBI:29108"/>
        <label>2</label>
    </ligand>
</feature>
<dbReference type="EC" id="1.11.1.-" evidence="18"/>
<feature type="binding site" evidence="15">
    <location>
        <position position="195"/>
    </location>
    <ligand>
        <name>Ca(2+)</name>
        <dbReference type="ChEBI" id="CHEBI:29108"/>
        <label>2</label>
    </ligand>
</feature>
<proteinExistence type="inferred from homology"/>
<evidence type="ECO:0000256" key="4">
    <source>
        <dbReference type="ARBA" id="ARBA00022559"/>
    </source>
</evidence>
<dbReference type="PRINTS" id="PR00462">
    <property type="entry name" value="LIGNINASE"/>
</dbReference>
<evidence type="ECO:0000256" key="18">
    <source>
        <dbReference type="RuleBase" id="RU363051"/>
    </source>
</evidence>
<dbReference type="GO" id="GO:0004601">
    <property type="term" value="F:peroxidase activity"/>
    <property type="evidence" value="ECO:0007669"/>
    <property type="project" value="UniProtKB-KW"/>
</dbReference>
<evidence type="ECO:0000256" key="15">
    <source>
        <dbReference type="PIRSR" id="PIRSR601621-2"/>
    </source>
</evidence>
<dbReference type="CDD" id="cd00692">
    <property type="entry name" value="ligninase"/>
    <property type="match status" value="1"/>
</dbReference>
<feature type="binding site" evidence="15">
    <location>
        <position position="85"/>
    </location>
    <ligand>
        <name>Ca(2+)</name>
        <dbReference type="ChEBI" id="CHEBI:29108"/>
        <label>1</label>
    </ligand>
</feature>
<gene>
    <name evidence="21" type="ORF">C8F04DRAFT_1222221</name>
    <name evidence="20" type="ORF">C8F04DRAFT_1237254</name>
</gene>
<dbReference type="InterPro" id="IPR024589">
    <property type="entry name" value="Ligninase_C"/>
</dbReference>
<feature type="disulfide bond" evidence="17">
    <location>
        <begin position="26"/>
        <end position="38"/>
    </location>
</feature>
<dbReference type="Gene3D" id="1.10.520.10">
    <property type="match status" value="1"/>
</dbReference>
<sequence>MLSTTFALLAALATVSTASLTRRVACPDGNVVSNLACCALFPVLEDIQTNMFADDTCSDAAHTALRVAFHDAIGFSKTQSSFGTGADGSIFIFAEQELSYDANLGIADAFNLEAPFIAKHTIGVADFIQFAAAVSLTRCPGVLRPTFMFGRVDAKAPAPDGTIPEAFQDVKTILARMADAGFTPAELVALLSSHSIAGADDVDPNLSGLPFDSTPSVFDTQFFVETQLKGTLFPGTGGNQGEVESAVAGVLRLQSDSLLARDAATSCLWQANVNNQAFMASSFQKAFAKMQVVGQNAATLIDCSDVIPQPPVLSASAAKAFFPPGLTLSNVEQACSSTPFPNLPTKAGAPEHVPSIVADPATSGACQDDGSGCVAKFTKSA</sequence>
<feature type="binding site" evidence="15">
    <location>
        <position position="212"/>
    </location>
    <ligand>
        <name>Ca(2+)</name>
        <dbReference type="ChEBI" id="CHEBI:29108"/>
        <label>2</label>
    </ligand>
</feature>
<dbReference type="GO" id="GO:0042744">
    <property type="term" value="P:hydrogen peroxide catabolic process"/>
    <property type="evidence" value="ECO:0007669"/>
    <property type="project" value="UniProtKB-KW"/>
</dbReference>
<feature type="active site" description="Proton acceptor" evidence="14">
    <location>
        <position position="70"/>
    </location>
</feature>
<keyword evidence="8 15" id="KW-0106">Calcium</keyword>
<keyword evidence="13" id="KW-0376">Hydrogen peroxide</keyword>
<dbReference type="PROSITE" id="PS00436">
    <property type="entry name" value="PEROXIDASE_2"/>
    <property type="match status" value="1"/>
</dbReference>
<keyword evidence="10 15" id="KW-0408">Iron</keyword>
<keyword evidence="3" id="KW-0964">Secreted</keyword>
<organism evidence="20 22">
    <name type="scientific">Mycena alexandri</name>
    <dbReference type="NCBI Taxonomy" id="1745969"/>
    <lineage>
        <taxon>Eukaryota</taxon>
        <taxon>Fungi</taxon>
        <taxon>Dikarya</taxon>
        <taxon>Basidiomycota</taxon>
        <taxon>Agaricomycotina</taxon>
        <taxon>Agaricomycetes</taxon>
        <taxon>Agaricomycetidae</taxon>
        <taxon>Agaricales</taxon>
        <taxon>Marasmiineae</taxon>
        <taxon>Mycenaceae</taxon>
        <taxon>Mycena</taxon>
    </lineage>
</organism>
<dbReference type="InterPro" id="IPR002016">
    <property type="entry name" value="Haem_peroxidase"/>
</dbReference>
<evidence type="ECO:0000256" key="7">
    <source>
        <dbReference type="ARBA" id="ARBA00022729"/>
    </source>
</evidence>
<feature type="disulfide bond" evidence="17">
    <location>
        <begin position="37"/>
        <end position="303"/>
    </location>
</feature>
<evidence type="ECO:0000313" key="22">
    <source>
        <dbReference type="Proteomes" id="UP001218188"/>
    </source>
</evidence>
<comment type="similarity">
    <text evidence="2 18">Belongs to the peroxidase family. Ligninase subfamily.</text>
</comment>
<dbReference type="EMBL" id="JARJCM010000083">
    <property type="protein sequence ID" value="KAJ7031206.1"/>
    <property type="molecule type" value="Genomic_DNA"/>
</dbReference>
<accession>A0AAD6SJ74</accession>
<feature type="binding site" evidence="15">
    <location>
        <position position="87"/>
    </location>
    <ligand>
        <name>Ca(2+)</name>
        <dbReference type="ChEBI" id="CHEBI:29108"/>
        <label>1</label>
    </ligand>
</feature>
<evidence type="ECO:0000256" key="3">
    <source>
        <dbReference type="ARBA" id="ARBA00022525"/>
    </source>
</evidence>
<feature type="binding site" evidence="15">
    <location>
        <position position="71"/>
    </location>
    <ligand>
        <name>Ca(2+)</name>
        <dbReference type="ChEBI" id="CHEBI:29108"/>
        <label>1</label>
    </ligand>
</feature>
<dbReference type="PROSITE" id="PS00435">
    <property type="entry name" value="PEROXIDASE_1"/>
    <property type="match status" value="1"/>
</dbReference>
<dbReference type="Pfam" id="PF11895">
    <property type="entry name" value="Peroxidase_ext"/>
    <property type="match status" value="1"/>
</dbReference>
<dbReference type="GO" id="GO:0020037">
    <property type="term" value="F:heme binding"/>
    <property type="evidence" value="ECO:0007669"/>
    <property type="project" value="UniProtKB-UniRule"/>
</dbReference>
<feature type="binding site" evidence="15">
    <location>
        <position position="89"/>
    </location>
    <ligand>
        <name>Ca(2+)</name>
        <dbReference type="ChEBI" id="CHEBI:29108"/>
        <label>1</label>
    </ligand>
</feature>
<evidence type="ECO:0000256" key="12">
    <source>
        <dbReference type="ARBA" id="ARBA00023180"/>
    </source>
</evidence>
<dbReference type="SUPFAM" id="SSF48113">
    <property type="entry name" value="Heme-dependent peroxidases"/>
    <property type="match status" value="1"/>
</dbReference>
<keyword evidence="11 17" id="KW-1015">Disulfide bond</keyword>
<evidence type="ECO:0000313" key="21">
    <source>
        <dbReference type="EMBL" id="KAJ7031206.1"/>
    </source>
</evidence>
<dbReference type="Pfam" id="PF00141">
    <property type="entry name" value="peroxidase"/>
    <property type="match status" value="1"/>
</dbReference>
<feature type="chain" id="PRO_5042311525" description="Peroxidase" evidence="18">
    <location>
        <begin position="19"/>
        <end position="381"/>
    </location>
</feature>
<evidence type="ECO:0000256" key="16">
    <source>
        <dbReference type="PIRSR" id="PIRSR601621-3"/>
    </source>
</evidence>
<feature type="binding site" description="axial binding residue" evidence="15">
    <location>
        <position position="194"/>
    </location>
    <ligand>
        <name>heme b</name>
        <dbReference type="ChEBI" id="CHEBI:60344"/>
    </ligand>
    <ligandPart>
        <name>Fe</name>
        <dbReference type="ChEBI" id="CHEBI:18248"/>
    </ligandPart>
</feature>
<feature type="disulfide bond" evidence="17">
    <location>
        <begin position="57"/>
        <end position="139"/>
    </location>
</feature>
<evidence type="ECO:0000256" key="10">
    <source>
        <dbReference type="ARBA" id="ARBA00023004"/>
    </source>
</evidence>
<evidence type="ECO:0000256" key="8">
    <source>
        <dbReference type="ARBA" id="ARBA00022837"/>
    </source>
</evidence>
<dbReference type="GO" id="GO:0046872">
    <property type="term" value="F:metal ion binding"/>
    <property type="evidence" value="ECO:0007669"/>
    <property type="project" value="UniProtKB-UniRule"/>
</dbReference>
<protein>
    <recommendedName>
        <fullName evidence="18">Peroxidase</fullName>
        <ecNumber evidence="18">1.11.1.-</ecNumber>
    </recommendedName>
</protein>
<reference evidence="20" key="1">
    <citation type="submission" date="2023-03" db="EMBL/GenBank/DDBJ databases">
        <title>Massive genome expansion in bonnet fungi (Mycena s.s.) driven by repeated elements and novel gene families across ecological guilds.</title>
        <authorList>
            <consortium name="Lawrence Berkeley National Laboratory"/>
            <person name="Harder C.B."/>
            <person name="Miyauchi S."/>
            <person name="Viragh M."/>
            <person name="Kuo A."/>
            <person name="Thoen E."/>
            <person name="Andreopoulos B."/>
            <person name="Lu D."/>
            <person name="Skrede I."/>
            <person name="Drula E."/>
            <person name="Henrissat B."/>
            <person name="Morin E."/>
            <person name="Kohler A."/>
            <person name="Barry K."/>
            <person name="LaButti K."/>
            <person name="Morin E."/>
            <person name="Salamov A."/>
            <person name="Lipzen A."/>
            <person name="Mereny Z."/>
            <person name="Hegedus B."/>
            <person name="Baldrian P."/>
            <person name="Stursova M."/>
            <person name="Weitz H."/>
            <person name="Taylor A."/>
            <person name="Grigoriev I.V."/>
            <person name="Nagy L.G."/>
            <person name="Martin F."/>
            <person name="Kauserud H."/>
        </authorList>
    </citation>
    <scope>NUCLEOTIDE SEQUENCE</scope>
    <source>
        <strain evidence="20">CBHHK200</strain>
    </source>
</reference>
<keyword evidence="9 18" id="KW-0560">Oxidoreductase</keyword>
<dbReference type="PANTHER" id="PTHR31356:SF66">
    <property type="entry name" value="CATALASE-PEROXIDASE"/>
    <property type="match status" value="1"/>
</dbReference>
<name>A0AAD6SJ74_9AGAR</name>
<dbReference type="GO" id="GO:0034599">
    <property type="term" value="P:cellular response to oxidative stress"/>
    <property type="evidence" value="ECO:0007669"/>
    <property type="project" value="InterPro"/>
</dbReference>
<keyword evidence="6 15" id="KW-0479">Metal-binding</keyword>
<comment type="caution">
    <text evidence="20">The sequence shown here is derived from an EMBL/GenBank/DDBJ whole genome shotgun (WGS) entry which is preliminary data.</text>
</comment>
<evidence type="ECO:0000256" key="5">
    <source>
        <dbReference type="ARBA" id="ARBA00022617"/>
    </source>
</evidence>
<dbReference type="Proteomes" id="UP001218188">
    <property type="component" value="Unassembled WGS sequence"/>
</dbReference>
<comment type="cofactor">
    <cofactor evidence="15 18">
        <name>Ca(2+)</name>
        <dbReference type="ChEBI" id="CHEBI:29108"/>
    </cofactor>
    <text evidence="15 18">Binds 2 calcium ions per subunit.</text>
</comment>
<evidence type="ECO:0000256" key="17">
    <source>
        <dbReference type="PIRSR" id="PIRSR601621-4"/>
    </source>
</evidence>
<keyword evidence="12" id="KW-0325">Glycoprotein</keyword>
<keyword evidence="4 18" id="KW-0575">Peroxidase</keyword>
<dbReference type="GO" id="GO:0000302">
    <property type="term" value="P:response to reactive oxygen species"/>
    <property type="evidence" value="ECO:0007669"/>
    <property type="project" value="TreeGrafter"/>
</dbReference>
<dbReference type="Gene3D" id="1.10.420.10">
    <property type="entry name" value="Peroxidase, domain 2"/>
    <property type="match status" value="1"/>
</dbReference>
<feature type="site" description="Transition state stabilizer" evidence="16">
    <location>
        <position position="66"/>
    </location>
</feature>
<dbReference type="InterPro" id="IPR001621">
    <property type="entry name" value="Ligninase"/>
</dbReference>
<dbReference type="EMBL" id="JARJCM010000106">
    <property type="protein sequence ID" value="KAJ7029014.1"/>
    <property type="molecule type" value="Genomic_DNA"/>
</dbReference>